<dbReference type="Pfam" id="PF08223">
    <property type="entry name" value="PaaX_C"/>
    <property type="match status" value="1"/>
</dbReference>
<proteinExistence type="predicted"/>
<dbReference type="InterPro" id="IPR036390">
    <property type="entry name" value="WH_DNA-bd_sf"/>
</dbReference>
<gene>
    <name evidence="4" type="ORF">J2X26_000376</name>
</gene>
<dbReference type="SUPFAM" id="SSF46785">
    <property type="entry name" value="Winged helix' DNA-binding domain"/>
    <property type="match status" value="1"/>
</dbReference>
<dbReference type="InterPro" id="IPR036388">
    <property type="entry name" value="WH-like_DNA-bd_sf"/>
</dbReference>
<dbReference type="Pfam" id="PF20803">
    <property type="entry name" value="PaaX_M"/>
    <property type="match status" value="1"/>
</dbReference>
<dbReference type="RefSeq" id="WP_307489327.1">
    <property type="nucleotide sequence ID" value="NZ_JAUSVB010000001.1"/>
</dbReference>
<protein>
    <submittedName>
        <fullName evidence="4">Phenylacetic acid degradation operon negative regulatory protein</fullName>
    </submittedName>
</protein>
<dbReference type="Gene3D" id="1.10.10.10">
    <property type="entry name" value="Winged helix-like DNA-binding domain superfamily/Winged helix DNA-binding domain"/>
    <property type="match status" value="1"/>
</dbReference>
<sequence>MEAQAGEVDVPRVQSGPNPQHLLSTVLGEYLDSSDAELPATTVVAVLGEFGISPASARAALSRLTRRGIVATRGRARPPVYSLTPQTIARHRSTMHRFLAFGAAPRAWDGTWLGVSYSLPESAQAQRHAVRKRLGELGFARLYDSMWISPDRDAEPVRGAMGEILGAAPGARWSVLHVRFDDEAGPTVAYDLTGLASAYRRFVDEHAELRAATRAGRVAAAQALVARTTLMDAWRGFAFTDPDLPPHLLPDPWPRQEARELFLEIHSALGPLAQERLIEVMEPTWPDAASWVTHFVAADDPAEPPRGGII</sequence>
<evidence type="ECO:0000259" key="2">
    <source>
        <dbReference type="Pfam" id="PF08223"/>
    </source>
</evidence>
<dbReference type="Proteomes" id="UP001239626">
    <property type="component" value="Unassembled WGS sequence"/>
</dbReference>
<accession>A0ABU0E9Z5</accession>
<dbReference type="PANTHER" id="PTHR30319">
    <property type="entry name" value="PHENYLACETIC ACID REGULATOR-RELATED TRANSCRIPTIONAL REPRESSOR"/>
    <property type="match status" value="1"/>
</dbReference>
<feature type="domain" description="Transcriptional repressor PaaX-like C-terminal" evidence="2">
    <location>
        <begin position="190"/>
        <end position="275"/>
    </location>
</feature>
<dbReference type="InterPro" id="IPR013225">
    <property type="entry name" value="PaaX_C"/>
</dbReference>
<dbReference type="Pfam" id="PF07848">
    <property type="entry name" value="PaaX"/>
    <property type="match status" value="1"/>
</dbReference>
<evidence type="ECO:0000313" key="4">
    <source>
        <dbReference type="EMBL" id="MDQ0372079.1"/>
    </source>
</evidence>
<name>A0ABU0E9Z5_9CELL</name>
<evidence type="ECO:0000259" key="1">
    <source>
        <dbReference type="Pfam" id="PF07848"/>
    </source>
</evidence>
<keyword evidence="5" id="KW-1185">Reference proteome</keyword>
<dbReference type="InterPro" id="IPR011965">
    <property type="entry name" value="PaaX_trns_reg"/>
</dbReference>
<evidence type="ECO:0000259" key="3">
    <source>
        <dbReference type="Pfam" id="PF20803"/>
    </source>
</evidence>
<dbReference type="PANTHER" id="PTHR30319:SF1">
    <property type="entry name" value="TRANSCRIPTIONAL REPRESSOR PAAX"/>
    <property type="match status" value="1"/>
</dbReference>
<dbReference type="Gene3D" id="3.30.70.2650">
    <property type="match status" value="1"/>
</dbReference>
<comment type="caution">
    <text evidence="4">The sequence shown here is derived from an EMBL/GenBank/DDBJ whole genome shotgun (WGS) entry which is preliminary data.</text>
</comment>
<dbReference type="InterPro" id="IPR048846">
    <property type="entry name" value="PaaX-like_central"/>
</dbReference>
<organism evidence="4 5">
    <name type="scientific">Cellulomonas humilata</name>
    <dbReference type="NCBI Taxonomy" id="144055"/>
    <lineage>
        <taxon>Bacteria</taxon>
        <taxon>Bacillati</taxon>
        <taxon>Actinomycetota</taxon>
        <taxon>Actinomycetes</taxon>
        <taxon>Micrococcales</taxon>
        <taxon>Cellulomonadaceae</taxon>
        <taxon>Cellulomonas</taxon>
    </lineage>
</organism>
<dbReference type="Gene3D" id="1.20.58.1460">
    <property type="match status" value="1"/>
</dbReference>
<feature type="domain" description="Transcriptional repressor PaaX-like central Cas2-like" evidence="3">
    <location>
        <begin position="106"/>
        <end position="159"/>
    </location>
</feature>
<evidence type="ECO:0000313" key="5">
    <source>
        <dbReference type="Proteomes" id="UP001239626"/>
    </source>
</evidence>
<dbReference type="EMBL" id="JAUSVB010000001">
    <property type="protein sequence ID" value="MDQ0372079.1"/>
    <property type="molecule type" value="Genomic_DNA"/>
</dbReference>
<dbReference type="PIRSF" id="PIRSF020623">
    <property type="entry name" value="PaaX"/>
    <property type="match status" value="1"/>
</dbReference>
<dbReference type="InterPro" id="IPR012906">
    <property type="entry name" value="PaaX-like_N"/>
</dbReference>
<reference evidence="4 5" key="1">
    <citation type="submission" date="2023-07" db="EMBL/GenBank/DDBJ databases">
        <title>Sorghum-associated microbial communities from plants grown in Nebraska, USA.</title>
        <authorList>
            <person name="Schachtman D."/>
        </authorList>
    </citation>
    <scope>NUCLEOTIDE SEQUENCE [LARGE SCALE GENOMIC DNA]</scope>
    <source>
        <strain evidence="4 5">BE332</strain>
    </source>
</reference>
<feature type="domain" description="Transcriptional repressor PaaX-like N-terminal" evidence="1">
    <location>
        <begin position="22"/>
        <end position="85"/>
    </location>
</feature>